<evidence type="ECO:0000313" key="2">
    <source>
        <dbReference type="EMBL" id="KIL60456.1"/>
    </source>
</evidence>
<keyword evidence="3" id="KW-1185">Reference proteome</keyword>
<feature type="region of interest" description="Disordered" evidence="1">
    <location>
        <begin position="1"/>
        <end position="133"/>
    </location>
</feature>
<feature type="compositionally biased region" description="Polar residues" evidence="1">
    <location>
        <begin position="54"/>
        <end position="71"/>
    </location>
</feature>
<evidence type="ECO:0000313" key="3">
    <source>
        <dbReference type="Proteomes" id="UP000054549"/>
    </source>
</evidence>
<protein>
    <submittedName>
        <fullName evidence="2">Uncharacterized protein</fullName>
    </submittedName>
</protein>
<name>A0A0C2WUK3_AMAMK</name>
<dbReference type="InParanoid" id="A0A0C2WUK3"/>
<dbReference type="AlphaFoldDB" id="A0A0C2WUK3"/>
<sequence length="133" mass="13862">MFSAGRRPLKPTEKGGKELLTSLTSKRSRGDSLVSIISGSASSTQRPAAKKARSTTTGASMTESVPTSGRSSPDIVEAPSAVPESDPPSTMSATVETVGGEDSGPEDSDSDPEIVEEDVEEDPEAEMSKIRFC</sequence>
<gene>
    <name evidence="2" type="ORF">M378DRAFT_180424</name>
</gene>
<dbReference type="Proteomes" id="UP000054549">
    <property type="component" value="Unassembled WGS sequence"/>
</dbReference>
<proteinExistence type="predicted"/>
<dbReference type="EMBL" id="KN818298">
    <property type="protein sequence ID" value="KIL60456.1"/>
    <property type="molecule type" value="Genomic_DNA"/>
</dbReference>
<dbReference type="HOGENOM" id="CLU_1906231_0_0_1"/>
<feature type="compositionally biased region" description="Acidic residues" evidence="1">
    <location>
        <begin position="103"/>
        <end position="125"/>
    </location>
</feature>
<accession>A0A0C2WUK3</accession>
<feature type="compositionally biased region" description="Low complexity" evidence="1">
    <location>
        <begin position="32"/>
        <end position="43"/>
    </location>
</feature>
<organism evidence="2 3">
    <name type="scientific">Amanita muscaria (strain Koide BX008)</name>
    <dbReference type="NCBI Taxonomy" id="946122"/>
    <lineage>
        <taxon>Eukaryota</taxon>
        <taxon>Fungi</taxon>
        <taxon>Dikarya</taxon>
        <taxon>Basidiomycota</taxon>
        <taxon>Agaricomycotina</taxon>
        <taxon>Agaricomycetes</taxon>
        <taxon>Agaricomycetidae</taxon>
        <taxon>Agaricales</taxon>
        <taxon>Pluteineae</taxon>
        <taxon>Amanitaceae</taxon>
        <taxon>Amanita</taxon>
    </lineage>
</organism>
<evidence type="ECO:0000256" key="1">
    <source>
        <dbReference type="SAM" id="MobiDB-lite"/>
    </source>
</evidence>
<reference evidence="2 3" key="1">
    <citation type="submission" date="2014-04" db="EMBL/GenBank/DDBJ databases">
        <title>Evolutionary Origins and Diversification of the Mycorrhizal Mutualists.</title>
        <authorList>
            <consortium name="DOE Joint Genome Institute"/>
            <consortium name="Mycorrhizal Genomics Consortium"/>
            <person name="Kohler A."/>
            <person name="Kuo A."/>
            <person name="Nagy L.G."/>
            <person name="Floudas D."/>
            <person name="Copeland A."/>
            <person name="Barry K.W."/>
            <person name="Cichocki N."/>
            <person name="Veneault-Fourrey C."/>
            <person name="LaButti K."/>
            <person name="Lindquist E.A."/>
            <person name="Lipzen A."/>
            <person name="Lundell T."/>
            <person name="Morin E."/>
            <person name="Murat C."/>
            <person name="Riley R."/>
            <person name="Ohm R."/>
            <person name="Sun H."/>
            <person name="Tunlid A."/>
            <person name="Henrissat B."/>
            <person name="Grigoriev I.V."/>
            <person name="Hibbett D.S."/>
            <person name="Martin F."/>
        </authorList>
    </citation>
    <scope>NUCLEOTIDE SEQUENCE [LARGE SCALE GENOMIC DNA]</scope>
    <source>
        <strain evidence="2 3">Koide BX008</strain>
    </source>
</reference>